<evidence type="ECO:0000313" key="1">
    <source>
        <dbReference type="EMBL" id="KAA6375413.1"/>
    </source>
</evidence>
<name>A0A5J4UYY9_9EUKA</name>
<comment type="caution">
    <text evidence="1">The sequence shown here is derived from an EMBL/GenBank/DDBJ whole genome shotgun (WGS) entry which is preliminary data.</text>
</comment>
<sequence>MDFCHWNKYIPIMV</sequence>
<gene>
    <name evidence="1" type="ORF">EZS28_029060</name>
</gene>
<feature type="non-terminal residue" evidence="1">
    <location>
        <position position="14"/>
    </location>
</feature>
<reference evidence="1 2" key="1">
    <citation type="submission" date="2019-03" db="EMBL/GenBank/DDBJ databases">
        <title>Single cell metagenomics reveals metabolic interactions within the superorganism composed of flagellate Streblomastix strix and complex community of Bacteroidetes bacteria on its surface.</title>
        <authorList>
            <person name="Treitli S.C."/>
            <person name="Kolisko M."/>
            <person name="Husnik F."/>
            <person name="Keeling P."/>
            <person name="Hampl V."/>
        </authorList>
    </citation>
    <scope>NUCLEOTIDE SEQUENCE [LARGE SCALE GENOMIC DNA]</scope>
    <source>
        <strain evidence="1">ST1C</strain>
    </source>
</reference>
<accession>A0A5J4UYY9</accession>
<organism evidence="1 2">
    <name type="scientific">Streblomastix strix</name>
    <dbReference type="NCBI Taxonomy" id="222440"/>
    <lineage>
        <taxon>Eukaryota</taxon>
        <taxon>Metamonada</taxon>
        <taxon>Preaxostyla</taxon>
        <taxon>Oxymonadida</taxon>
        <taxon>Streblomastigidae</taxon>
        <taxon>Streblomastix</taxon>
    </lineage>
</organism>
<protein>
    <submittedName>
        <fullName evidence="1">Uncharacterized protein</fullName>
    </submittedName>
</protein>
<proteinExistence type="predicted"/>
<dbReference type="EMBL" id="SNRW01011243">
    <property type="protein sequence ID" value="KAA6375413.1"/>
    <property type="molecule type" value="Genomic_DNA"/>
</dbReference>
<dbReference type="Proteomes" id="UP000324800">
    <property type="component" value="Unassembled WGS sequence"/>
</dbReference>
<evidence type="ECO:0000313" key="2">
    <source>
        <dbReference type="Proteomes" id="UP000324800"/>
    </source>
</evidence>